<organism evidence="2 3">
    <name type="scientific">Protopolystoma xenopodis</name>
    <dbReference type="NCBI Taxonomy" id="117903"/>
    <lineage>
        <taxon>Eukaryota</taxon>
        <taxon>Metazoa</taxon>
        <taxon>Spiralia</taxon>
        <taxon>Lophotrochozoa</taxon>
        <taxon>Platyhelminthes</taxon>
        <taxon>Monogenea</taxon>
        <taxon>Polyopisthocotylea</taxon>
        <taxon>Polystomatidea</taxon>
        <taxon>Polystomatidae</taxon>
        <taxon>Protopolystoma</taxon>
    </lineage>
</organism>
<accession>A0A3S5FFU1</accession>
<gene>
    <name evidence="2" type="ORF">PXEA_LOCUS27372</name>
</gene>
<evidence type="ECO:0000313" key="2">
    <source>
        <dbReference type="EMBL" id="VEL33932.1"/>
    </source>
</evidence>
<comment type="caution">
    <text evidence="2">The sequence shown here is derived from an EMBL/GenBank/DDBJ whole genome shotgun (WGS) entry which is preliminary data.</text>
</comment>
<evidence type="ECO:0000313" key="3">
    <source>
        <dbReference type="Proteomes" id="UP000784294"/>
    </source>
</evidence>
<sequence length="135" mass="15439">MLSSHWRRQSAFAQLKAFGSSQPPHHHLGHHPRARLSVLLLAYLNCQARAAHTGPAYDCGRDKRYDRRKHKRQRYQKNGSHSQASQPAEVNTWDLLLCFAPLHSPPIRLDSTNNCVNWLAQTLKDENSNLPGQKK</sequence>
<reference evidence="2" key="1">
    <citation type="submission" date="2018-11" db="EMBL/GenBank/DDBJ databases">
        <authorList>
            <consortium name="Pathogen Informatics"/>
        </authorList>
    </citation>
    <scope>NUCLEOTIDE SEQUENCE</scope>
</reference>
<feature type="region of interest" description="Disordered" evidence="1">
    <location>
        <begin position="57"/>
        <end position="87"/>
    </location>
</feature>
<dbReference type="Proteomes" id="UP000784294">
    <property type="component" value="Unassembled WGS sequence"/>
</dbReference>
<feature type="compositionally biased region" description="Polar residues" evidence="1">
    <location>
        <begin position="78"/>
        <end position="87"/>
    </location>
</feature>
<evidence type="ECO:0000256" key="1">
    <source>
        <dbReference type="SAM" id="MobiDB-lite"/>
    </source>
</evidence>
<dbReference type="EMBL" id="CAAALY010246680">
    <property type="protein sequence ID" value="VEL33932.1"/>
    <property type="molecule type" value="Genomic_DNA"/>
</dbReference>
<dbReference type="AlphaFoldDB" id="A0A3S5FFU1"/>
<name>A0A3S5FFU1_9PLAT</name>
<proteinExistence type="predicted"/>
<feature type="compositionally biased region" description="Basic residues" evidence="1">
    <location>
        <begin position="66"/>
        <end position="75"/>
    </location>
</feature>
<keyword evidence="3" id="KW-1185">Reference proteome</keyword>
<protein>
    <submittedName>
        <fullName evidence="2">Uncharacterized protein</fullName>
    </submittedName>
</protein>